<dbReference type="AlphaFoldDB" id="G7DSA8"/>
<dbReference type="GO" id="GO:0030150">
    <property type="term" value="P:protein import into mitochondrial matrix"/>
    <property type="evidence" value="ECO:0007669"/>
    <property type="project" value="TreeGrafter"/>
</dbReference>
<dbReference type="HOGENOM" id="CLU_063935_0_0_1"/>
<organism evidence="6 7">
    <name type="scientific">Mixia osmundae (strain CBS 9802 / IAM 14324 / JCM 22182 / KY 12970)</name>
    <dbReference type="NCBI Taxonomy" id="764103"/>
    <lineage>
        <taxon>Eukaryota</taxon>
        <taxon>Fungi</taxon>
        <taxon>Dikarya</taxon>
        <taxon>Basidiomycota</taxon>
        <taxon>Pucciniomycotina</taxon>
        <taxon>Mixiomycetes</taxon>
        <taxon>Mixiales</taxon>
        <taxon>Mixiaceae</taxon>
        <taxon>Mixia</taxon>
    </lineage>
</organism>
<dbReference type="eggNOG" id="KOG3324">
    <property type="taxonomic scope" value="Eukaryota"/>
</dbReference>
<gene>
    <name evidence="6" type="primary">Mo00109</name>
    <name evidence="6" type="ORF">E5Q_00109</name>
</gene>
<dbReference type="GO" id="GO:0008320">
    <property type="term" value="F:protein transmembrane transporter activity"/>
    <property type="evidence" value="ECO:0007669"/>
    <property type="project" value="TreeGrafter"/>
</dbReference>
<evidence type="ECO:0008006" key="8">
    <source>
        <dbReference type="Google" id="ProtNLM"/>
    </source>
</evidence>
<reference evidence="6 7" key="2">
    <citation type="journal article" date="2012" name="Open Biol.">
        <title>Characteristics of nucleosomes and linker DNA regions on the genome of the basidiomycete Mixia osmundae revealed by mono- and dinucleosome mapping.</title>
        <authorList>
            <person name="Nishida H."/>
            <person name="Kondo S."/>
            <person name="Matsumoto T."/>
            <person name="Suzuki Y."/>
            <person name="Yoshikawa H."/>
            <person name="Taylor T.D."/>
            <person name="Sugiyama J."/>
        </authorList>
    </citation>
    <scope>NUCLEOTIDE SEQUENCE [LARGE SCALE GENOMIC DNA]</scope>
    <source>
        <strain evidence="7">CBS 9802 / IAM 14324 / JCM 22182 / KY 12970</strain>
    </source>
</reference>
<dbReference type="EMBL" id="BABT02000005">
    <property type="protein sequence ID" value="GAA93468.1"/>
    <property type="molecule type" value="Genomic_DNA"/>
</dbReference>
<sequence length="296" mass="30066">MATPAASGSSSSGKDAQSAQDMLRQASFSTRSGESSSDGSRAPFEAPTANAIFQQANAYDPAALHPLANLSSGELDYLALEDGKLNSLEGTKGLLPSRGWGDELCYGTGTTYLAGLATGGLWGLREGLAKPLRSSVFPATAAATTVDTAASGATLSGAEAFAAGRRPHAATAPFQSVAAAAQAGPTAGLGAAQAPQATFSPRSPGFKLRLNTVLNSITRRGTFLGNNAGVLALIYNAINSSVDKYRGRHDIYGSMFAGAGTGAIWKSTAGLRPMLIASGIMTTGAAAWTSVKPYII</sequence>
<evidence type="ECO:0000256" key="1">
    <source>
        <dbReference type="ARBA" id="ARBA00004141"/>
    </source>
</evidence>
<name>G7DSA8_MIXOS</name>
<comment type="subcellular location">
    <subcellularLocation>
        <location evidence="1">Membrane</location>
        <topology evidence="1">Multi-pass membrane protein</topology>
    </subcellularLocation>
</comment>
<dbReference type="PANTHER" id="PTHR15371">
    <property type="entry name" value="TIM23"/>
    <property type="match status" value="1"/>
</dbReference>
<evidence type="ECO:0000313" key="6">
    <source>
        <dbReference type="EMBL" id="GAA93468.1"/>
    </source>
</evidence>
<keyword evidence="7" id="KW-1185">Reference proteome</keyword>
<keyword evidence="4" id="KW-0472">Membrane</keyword>
<feature type="region of interest" description="Disordered" evidence="5">
    <location>
        <begin position="1"/>
        <end position="44"/>
    </location>
</feature>
<dbReference type="InterPro" id="IPR045238">
    <property type="entry name" value="Tim23-like"/>
</dbReference>
<evidence type="ECO:0000313" key="7">
    <source>
        <dbReference type="Proteomes" id="UP000009131"/>
    </source>
</evidence>
<dbReference type="FunCoup" id="G7DSA8">
    <property type="interactions" value="465"/>
</dbReference>
<reference evidence="6 7" key="1">
    <citation type="journal article" date="2011" name="J. Gen. Appl. Microbiol.">
        <title>Draft genome sequencing of the enigmatic basidiomycete Mixia osmundae.</title>
        <authorList>
            <person name="Nishida H."/>
            <person name="Nagatsuka Y."/>
            <person name="Sugiyama J."/>
        </authorList>
    </citation>
    <scope>NUCLEOTIDE SEQUENCE [LARGE SCALE GENOMIC DNA]</scope>
    <source>
        <strain evidence="7">CBS 9802 / IAM 14324 / JCM 22182 / KY 12970</strain>
    </source>
</reference>
<evidence type="ECO:0000256" key="2">
    <source>
        <dbReference type="ARBA" id="ARBA00022692"/>
    </source>
</evidence>
<dbReference type="Pfam" id="PF02466">
    <property type="entry name" value="Tim17"/>
    <property type="match status" value="1"/>
</dbReference>
<dbReference type="STRING" id="764103.G7DSA8"/>
<keyword evidence="2" id="KW-0812">Transmembrane</keyword>
<evidence type="ECO:0000256" key="5">
    <source>
        <dbReference type="SAM" id="MobiDB-lite"/>
    </source>
</evidence>
<evidence type="ECO:0000256" key="4">
    <source>
        <dbReference type="ARBA" id="ARBA00023136"/>
    </source>
</evidence>
<proteinExistence type="predicted"/>
<dbReference type="OMA" id="HDIYGSM"/>
<accession>G7DSA8</accession>
<comment type="caution">
    <text evidence="6">The sequence shown here is derived from an EMBL/GenBank/DDBJ whole genome shotgun (WGS) entry which is preliminary data.</text>
</comment>
<keyword evidence="3" id="KW-1133">Transmembrane helix</keyword>
<feature type="compositionally biased region" description="Low complexity" evidence="5">
    <location>
        <begin position="1"/>
        <end position="41"/>
    </location>
</feature>
<dbReference type="OrthoDB" id="159299at2759"/>
<protein>
    <recommendedName>
        <fullName evidence="8">Mitochondrial import inner membrane translocase subunit TIM23</fullName>
    </recommendedName>
</protein>
<dbReference type="RefSeq" id="XP_014569506.1">
    <property type="nucleotide sequence ID" value="XM_014714020.1"/>
</dbReference>
<dbReference type="Proteomes" id="UP000009131">
    <property type="component" value="Unassembled WGS sequence"/>
</dbReference>
<dbReference type="GO" id="GO:0005744">
    <property type="term" value="C:TIM23 mitochondrial import inner membrane translocase complex"/>
    <property type="evidence" value="ECO:0007669"/>
    <property type="project" value="TreeGrafter"/>
</dbReference>
<dbReference type="PANTHER" id="PTHR15371:SF0">
    <property type="entry name" value="SD19278P"/>
    <property type="match status" value="1"/>
</dbReference>
<evidence type="ECO:0000256" key="3">
    <source>
        <dbReference type="ARBA" id="ARBA00022989"/>
    </source>
</evidence>
<dbReference type="InParanoid" id="G7DSA8"/>